<accession>A0A8J4GUB7</accession>
<name>A0A8J4GUB7_9CHLO</name>
<evidence type="ECO:0000313" key="2">
    <source>
        <dbReference type="EMBL" id="GIL90932.1"/>
    </source>
</evidence>
<dbReference type="EMBL" id="BNCP01000061">
    <property type="protein sequence ID" value="GIL90932.1"/>
    <property type="molecule type" value="Genomic_DNA"/>
</dbReference>
<keyword evidence="5" id="KW-1185">Reference proteome</keyword>
<evidence type="ECO:0000313" key="5">
    <source>
        <dbReference type="Proteomes" id="UP000747110"/>
    </source>
</evidence>
<proteinExistence type="predicted"/>
<dbReference type="AlphaFoldDB" id="A0A8J4GUB7"/>
<organism evidence="3 4">
    <name type="scientific">Volvox reticuliferus</name>
    <dbReference type="NCBI Taxonomy" id="1737510"/>
    <lineage>
        <taxon>Eukaryota</taxon>
        <taxon>Viridiplantae</taxon>
        <taxon>Chlorophyta</taxon>
        <taxon>core chlorophytes</taxon>
        <taxon>Chlorophyceae</taxon>
        <taxon>CS clade</taxon>
        <taxon>Chlamydomonadales</taxon>
        <taxon>Volvocaceae</taxon>
        <taxon>Volvox</taxon>
    </lineage>
</organism>
<evidence type="ECO:0000313" key="4">
    <source>
        <dbReference type="Proteomes" id="UP000722791"/>
    </source>
</evidence>
<evidence type="ECO:0000256" key="1">
    <source>
        <dbReference type="SAM" id="MobiDB-lite"/>
    </source>
</evidence>
<dbReference type="OrthoDB" id="10448257at2759"/>
<evidence type="ECO:0000313" key="3">
    <source>
        <dbReference type="EMBL" id="GIM14081.1"/>
    </source>
</evidence>
<dbReference type="EMBL" id="BNCQ01000054">
    <property type="protein sequence ID" value="GIM14081.1"/>
    <property type="molecule type" value="Genomic_DNA"/>
</dbReference>
<protein>
    <submittedName>
        <fullName evidence="3">Uncharacterized protein</fullName>
    </submittedName>
</protein>
<feature type="compositionally biased region" description="Polar residues" evidence="1">
    <location>
        <begin position="221"/>
        <end position="235"/>
    </location>
</feature>
<comment type="caution">
    <text evidence="3">The sequence shown here is derived from an EMBL/GenBank/DDBJ whole genome shotgun (WGS) entry which is preliminary data.</text>
</comment>
<reference evidence="3" key="1">
    <citation type="journal article" date="2021" name="Proc. Natl. Acad. Sci. U.S.A.">
        <title>Three genomes in the algal genus Volvox reveal the fate of a haploid sex-determining region after a transition to homothallism.</title>
        <authorList>
            <person name="Yamamoto K."/>
            <person name="Hamaji T."/>
            <person name="Kawai-Toyooka H."/>
            <person name="Matsuzaki R."/>
            <person name="Takahashi F."/>
            <person name="Nishimura Y."/>
            <person name="Kawachi M."/>
            <person name="Noguchi H."/>
            <person name="Minakuchi Y."/>
            <person name="Umen J.G."/>
            <person name="Toyoda A."/>
            <person name="Nozaki H."/>
        </authorList>
    </citation>
    <scope>NUCLEOTIDE SEQUENCE</scope>
    <source>
        <strain evidence="3">NIES-3785</strain>
        <strain evidence="2">NIES-3786</strain>
    </source>
</reference>
<dbReference type="Proteomes" id="UP000722791">
    <property type="component" value="Unassembled WGS sequence"/>
</dbReference>
<gene>
    <name evidence="2" type="ORF">Vretifemale_18627</name>
    <name evidence="3" type="ORF">Vretimale_17112</name>
</gene>
<sequence length="442" mass="45445">MLPSMTSIATDGLAMAWTKPEPWSDQEEALFSSPTCIIAGPSLTSSPSDACTSSNISYTCSCSSTSIHSEAPKVASTHGEQECPSHAYRICFGSPASQGTWVLDNGGVQDHAGSVETHPNLLHSSTLQRNARSVQPLTQSKDGRMVLAWRYTGRHGKPFSGPCGVPLAANRGGTGVAALQRNSNTANGYGWRRCCRAPSGRGAVKAITGVCSALRTVTGSRSTVDSTATSASNKAESVVPKDMRTGSTVRKASASRGDNARHVSSTAADGCCTVTNVFAAGNMAGRMEPGGGTLTESIDVKPLSASAPSAGDSVVALVEPFAVVDISAADSTLIAEAEGADSTFATEPLEEEASVTAGPVVADSGNLMADLPVVDSTLVVMLQGTNSGPAAQPSALEASPRVAASCGFRVRSAHGRVARVVEVYENLSRTATARSVSVKRRP</sequence>
<feature type="region of interest" description="Disordered" evidence="1">
    <location>
        <begin position="221"/>
        <end position="260"/>
    </location>
</feature>
<dbReference type="Proteomes" id="UP000747110">
    <property type="component" value="Unassembled WGS sequence"/>
</dbReference>